<evidence type="ECO:0000256" key="5">
    <source>
        <dbReference type="ARBA" id="ARBA00022833"/>
    </source>
</evidence>
<evidence type="ECO:0000256" key="8">
    <source>
        <dbReference type="HAMAP-Rule" id="MF_00983"/>
    </source>
</evidence>
<feature type="binding site" evidence="8">
    <location>
        <position position="432"/>
    </location>
    <ligand>
        <name>Zn(2+)</name>
        <dbReference type="ChEBI" id="CHEBI:29105"/>
        <label>1</label>
    </ligand>
</feature>
<feature type="binding site" evidence="8">
    <location>
        <position position="462"/>
    </location>
    <ligand>
        <name>Zn(2+)</name>
        <dbReference type="ChEBI" id="CHEBI:29105"/>
        <label>2</label>
    </ligand>
</feature>
<feature type="binding site" evidence="8">
    <location>
        <position position="435"/>
    </location>
    <ligand>
        <name>Zn(2+)</name>
        <dbReference type="ChEBI" id="CHEBI:29105"/>
        <label>1</label>
    </ligand>
</feature>
<protein>
    <recommendedName>
        <fullName evidence="8">Probable replication restart protein PriA</fullName>
    </recommendedName>
    <alternativeName>
        <fullName evidence="8">Putative ATP-dependent DNA helicase PriA</fullName>
    </alternativeName>
</protein>
<proteinExistence type="inferred from homology"/>
<keyword evidence="2 8" id="KW-0235">DNA replication</keyword>
<feature type="binding site" evidence="8">
    <location>
        <position position="441"/>
    </location>
    <ligand>
        <name>Zn(2+)</name>
        <dbReference type="ChEBI" id="CHEBI:29105"/>
        <label>2</label>
    </ligand>
</feature>
<dbReference type="PANTHER" id="PTHR30580">
    <property type="entry name" value="PRIMOSOMAL PROTEIN N"/>
    <property type="match status" value="1"/>
</dbReference>
<feature type="binding site" evidence="8">
    <location>
        <position position="459"/>
    </location>
    <ligand>
        <name>Zn(2+)</name>
        <dbReference type="ChEBI" id="CHEBI:29105"/>
        <label>2</label>
    </ligand>
</feature>
<evidence type="ECO:0000256" key="1">
    <source>
        <dbReference type="ARBA" id="ARBA00022515"/>
    </source>
</evidence>
<comment type="caution">
    <text evidence="8">As this protein does not have any detectable helicase domains, it probably does not have helicase activity.</text>
</comment>
<accession>A0ABV1P3T9</accession>
<dbReference type="HAMAP" id="MF_00983">
    <property type="entry name" value="PriA"/>
    <property type="match status" value="1"/>
</dbReference>
<dbReference type="InterPro" id="IPR027417">
    <property type="entry name" value="P-loop_NTPase"/>
</dbReference>
<dbReference type="RefSeq" id="WP_349805689.1">
    <property type="nucleotide sequence ID" value="NZ_JBEGDP010000039.1"/>
</dbReference>
<name>A0ABV1P3T9_9ACTN</name>
<comment type="similarity">
    <text evidence="8">Belongs to the helicase family. PriA subfamily.</text>
</comment>
<keyword evidence="4 8" id="KW-0547">Nucleotide-binding</keyword>
<evidence type="ECO:0000256" key="2">
    <source>
        <dbReference type="ARBA" id="ARBA00022705"/>
    </source>
</evidence>
<feature type="binding site" evidence="8">
    <location>
        <position position="474"/>
    </location>
    <ligand>
        <name>Zn(2+)</name>
        <dbReference type="ChEBI" id="CHEBI:29105"/>
        <label>1</label>
    </ligand>
</feature>
<feature type="binding site" evidence="8">
    <location>
        <position position="444"/>
    </location>
    <ligand>
        <name>Zn(2+)</name>
        <dbReference type="ChEBI" id="CHEBI:29105"/>
        <label>2</label>
    </ligand>
</feature>
<organism evidence="11 12">
    <name type="scientific">Nocardioides kribbensis</name>
    <dbReference type="NCBI Taxonomy" id="305517"/>
    <lineage>
        <taxon>Bacteria</taxon>
        <taxon>Bacillati</taxon>
        <taxon>Actinomycetota</taxon>
        <taxon>Actinomycetes</taxon>
        <taxon>Propionibacteriales</taxon>
        <taxon>Nocardioidaceae</taxon>
        <taxon>Nocardioides</taxon>
    </lineage>
</organism>
<evidence type="ECO:0000256" key="6">
    <source>
        <dbReference type="ARBA" id="ARBA00022840"/>
    </source>
</evidence>
<dbReference type="EMBL" id="JBEGDP010000039">
    <property type="protein sequence ID" value="MEQ7849425.1"/>
    <property type="molecule type" value="Genomic_DNA"/>
</dbReference>
<keyword evidence="7 8" id="KW-0238">DNA-binding</keyword>
<keyword evidence="6 8" id="KW-0067">ATP-binding</keyword>
<feature type="region of interest" description="Disordered" evidence="9">
    <location>
        <begin position="642"/>
        <end position="699"/>
    </location>
</feature>
<evidence type="ECO:0000313" key="12">
    <source>
        <dbReference type="Proteomes" id="UP001482520"/>
    </source>
</evidence>
<comment type="function">
    <text evidence="8">Initiates the restart of stalled replication forks, which reloads the replicative helicase on sites other than the origin of replication. Recognizes and binds to abandoned replication forks and remodels them to uncover a helicase loading site. Promotes assembly of the primosome at these replication forks.</text>
</comment>
<sequence>MPPADPRRDEQPELLPGLVRATLKESQAKARATRERKRREVEIAEVDPVARVLVDVPLAHLDRPFDYAVPAAMADDARPGVRVKVRFAGHDVDGFLVERAASSDHPGVLQPLRRVVSPEPVLLPGVAALTAAVAERYAGARADVLRLAVPPRHAGAEKEALGEQPSGDLAPLPPAAVSALSAQGREAWAQHPHGAAFLAHLAEGGAPRAVWGPPPGADWPLLLALAALGAPGGAVLCLPDGKDVARVAEALERAAAAAGLPPQHAVLTADTGPAQRYRAFLQLSRGSRRIAVGTRAAAFAPVARPGLVAIWDDGDDNHAEQRAPYPHAREVLLLRAAEQGSAALVGGFTRTVEGDHLVRTGWARELVADRGTLRRAVTVTVAGASEHDLRRDPHARTARLPTQVRDLVRDALGSGPVLVSVPRGGYAASLACERCRTPARCAVCSGPLHLRGAADPPACRWCATPAPGWACPECGHRGLRAPVVGDARTAEELGRSFPGTRVRTSSAGGEVLARVEARPAIVVATPGAEPVAEGGYAAVVLLDTWLALARTDLRTTEEALRRWTNAVGLVTPGGRALAVGDPAHPALQALVRWDPAGFAEREAEERRSAHLPPASRLATISGAAGAVDDALVLLAAPEGAEVLGPVPEGEGPDHPERVVVRVPRHRGPELSRALGDLQRLRSSRKLDPVRIQVDPPSLG</sequence>
<dbReference type="Gene3D" id="3.40.1440.60">
    <property type="entry name" value="PriA, 3(prime) DNA-binding domain"/>
    <property type="match status" value="1"/>
</dbReference>
<evidence type="ECO:0000256" key="3">
    <source>
        <dbReference type="ARBA" id="ARBA00022723"/>
    </source>
</evidence>
<keyword evidence="5 8" id="KW-0862">Zinc</keyword>
<dbReference type="Proteomes" id="UP001482520">
    <property type="component" value="Unassembled WGS sequence"/>
</dbReference>
<feature type="binding site" evidence="8">
    <location>
        <position position="471"/>
    </location>
    <ligand>
        <name>Zn(2+)</name>
        <dbReference type="ChEBI" id="CHEBI:29105"/>
        <label>1</label>
    </ligand>
</feature>
<dbReference type="InterPro" id="IPR042115">
    <property type="entry name" value="PriA_3primeBD_sf"/>
</dbReference>
<comment type="caution">
    <text evidence="11">The sequence shown here is derived from an EMBL/GenBank/DDBJ whole genome shotgun (WGS) entry which is preliminary data.</text>
</comment>
<keyword evidence="3 8" id="KW-0479">Metal-binding</keyword>
<evidence type="ECO:0000256" key="9">
    <source>
        <dbReference type="SAM" id="MobiDB-lite"/>
    </source>
</evidence>
<comment type="cofactor">
    <cofactor evidence="8">
        <name>Zn(2+)</name>
        <dbReference type="ChEBI" id="CHEBI:29105"/>
    </cofactor>
    <text evidence="8">Binds 2 zinc ions per subunit.</text>
</comment>
<evidence type="ECO:0000256" key="4">
    <source>
        <dbReference type="ARBA" id="ARBA00022741"/>
    </source>
</evidence>
<feature type="domain" description="Primosomal protein N' 3' DNA-binding" evidence="10">
    <location>
        <begin position="51"/>
        <end position="150"/>
    </location>
</feature>
<evidence type="ECO:0000256" key="7">
    <source>
        <dbReference type="ARBA" id="ARBA00023125"/>
    </source>
</evidence>
<dbReference type="PANTHER" id="PTHR30580:SF0">
    <property type="entry name" value="PRIMOSOMAL PROTEIN N"/>
    <property type="match status" value="1"/>
</dbReference>
<evidence type="ECO:0000313" key="11">
    <source>
        <dbReference type="EMBL" id="MEQ7849425.1"/>
    </source>
</evidence>
<gene>
    <name evidence="8" type="primary">priA</name>
    <name evidence="11" type="ORF">V6R90_19275</name>
</gene>
<dbReference type="Pfam" id="PF17764">
    <property type="entry name" value="PriA_3primeBD"/>
    <property type="match status" value="1"/>
</dbReference>
<keyword evidence="1 8" id="KW-0639">Primosome</keyword>
<keyword evidence="12" id="KW-1185">Reference proteome</keyword>
<dbReference type="Gene3D" id="3.40.50.300">
    <property type="entry name" value="P-loop containing nucleotide triphosphate hydrolases"/>
    <property type="match status" value="1"/>
</dbReference>
<reference evidence="11 12" key="1">
    <citation type="submission" date="2024-02" db="EMBL/GenBank/DDBJ databases">
        <title>Full genome sequence of Nocardioides kribbensis.</title>
        <authorList>
            <person name="Poletto B.L."/>
            <person name="Silva G."/>
            <person name="Galante D."/>
            <person name="Campos K.R."/>
            <person name="Santos M.B.N."/>
            <person name="Sacchi C.T."/>
        </authorList>
    </citation>
    <scope>NUCLEOTIDE SEQUENCE [LARGE SCALE GENOMIC DNA]</scope>
    <source>
        <strain evidence="11 12">O4R</strain>
    </source>
</reference>
<evidence type="ECO:0000259" key="10">
    <source>
        <dbReference type="Pfam" id="PF17764"/>
    </source>
</evidence>
<dbReference type="InterPro" id="IPR041222">
    <property type="entry name" value="PriA_3primeBD"/>
</dbReference>
<comment type="subunit">
    <text evidence="8">Component of the replication restart primosome.</text>
</comment>
<dbReference type="InterPro" id="IPR005259">
    <property type="entry name" value="PriA"/>
</dbReference>